<comment type="function">
    <text evidence="8">Catalyzes the phosphorylation of the 3'-hydroxyl group of dephosphocoenzyme A to form coenzyme A.</text>
</comment>
<organism evidence="10 11">
    <name type="scientific">Corynebacterium cystitidis DSM 20524</name>
    <dbReference type="NCBI Taxonomy" id="1121357"/>
    <lineage>
        <taxon>Bacteria</taxon>
        <taxon>Bacillati</taxon>
        <taxon>Actinomycetota</taxon>
        <taxon>Actinomycetes</taxon>
        <taxon>Mycobacteriales</taxon>
        <taxon>Corynebacteriaceae</taxon>
        <taxon>Corynebacterium</taxon>
    </lineage>
</organism>
<dbReference type="Pfam" id="PF01121">
    <property type="entry name" value="CoaE"/>
    <property type="match status" value="1"/>
</dbReference>
<dbReference type="PANTHER" id="PTHR10695:SF46">
    <property type="entry name" value="BIFUNCTIONAL COENZYME A SYNTHASE-RELATED"/>
    <property type="match status" value="1"/>
</dbReference>
<dbReference type="EMBL" id="FOGQ01000011">
    <property type="protein sequence ID" value="SES18977.1"/>
    <property type="molecule type" value="Genomic_DNA"/>
</dbReference>
<evidence type="ECO:0000256" key="2">
    <source>
        <dbReference type="ARBA" id="ARBA00022490"/>
    </source>
</evidence>
<dbReference type="HAMAP" id="MF_00376">
    <property type="entry name" value="Dephospho_CoA_kinase"/>
    <property type="match status" value="1"/>
</dbReference>
<evidence type="ECO:0000313" key="11">
    <source>
        <dbReference type="Proteomes" id="UP000198929"/>
    </source>
</evidence>
<sequence length="205" mass="22484">MRIIGLTGGIGSGKSTVAAMLQDHGIPVVDADEVARKIVAPGQSALAELAKAFGKEIIDQQGHLNRAELARRAFTTSEKTQLLNSITHPAIKAEVKRQFSQLEDAGFKMAIYDMPLLIEQGLHKQMDLTVVVDVDAEERVRRLVDKRGLDESDVRNRIARQIDDETRLAAADIVIDNNGTLENLNTQVHALAARLTELTGLTERN</sequence>
<accession>A0A1H9VCN2</accession>
<gene>
    <name evidence="8" type="primary">coaE</name>
    <name evidence="10" type="ORF">SAMN05661109_02158</name>
</gene>
<keyword evidence="11" id="KW-1185">Reference proteome</keyword>
<dbReference type="SUPFAM" id="SSF52540">
    <property type="entry name" value="P-loop containing nucleoside triphosphate hydrolases"/>
    <property type="match status" value="1"/>
</dbReference>
<dbReference type="EC" id="2.7.1.24" evidence="8 9"/>
<comment type="catalytic activity">
    <reaction evidence="8">
        <text>3'-dephospho-CoA + ATP = ADP + CoA + H(+)</text>
        <dbReference type="Rhea" id="RHEA:18245"/>
        <dbReference type="ChEBI" id="CHEBI:15378"/>
        <dbReference type="ChEBI" id="CHEBI:30616"/>
        <dbReference type="ChEBI" id="CHEBI:57287"/>
        <dbReference type="ChEBI" id="CHEBI:57328"/>
        <dbReference type="ChEBI" id="CHEBI:456216"/>
        <dbReference type="EC" id="2.7.1.24"/>
    </reaction>
</comment>
<feature type="binding site" evidence="8">
    <location>
        <begin position="11"/>
        <end position="16"/>
    </location>
    <ligand>
        <name>ATP</name>
        <dbReference type="ChEBI" id="CHEBI:30616"/>
    </ligand>
</feature>
<reference evidence="11" key="1">
    <citation type="submission" date="2016-10" db="EMBL/GenBank/DDBJ databases">
        <authorList>
            <person name="Varghese N."/>
            <person name="Submissions S."/>
        </authorList>
    </citation>
    <scope>NUCLEOTIDE SEQUENCE [LARGE SCALE GENOMIC DNA]</scope>
    <source>
        <strain evidence="11">DSM 20524</strain>
    </source>
</reference>
<dbReference type="RefSeq" id="WP_092260035.1">
    <property type="nucleotide sequence ID" value="NZ_CP047199.1"/>
</dbReference>
<dbReference type="Gene3D" id="3.40.50.300">
    <property type="entry name" value="P-loop containing nucleotide triphosphate hydrolases"/>
    <property type="match status" value="1"/>
</dbReference>
<dbReference type="PANTHER" id="PTHR10695">
    <property type="entry name" value="DEPHOSPHO-COA KINASE-RELATED"/>
    <property type="match status" value="1"/>
</dbReference>
<dbReference type="GO" id="GO:0005524">
    <property type="term" value="F:ATP binding"/>
    <property type="evidence" value="ECO:0007669"/>
    <property type="project" value="UniProtKB-UniRule"/>
</dbReference>
<keyword evidence="7 8" id="KW-0173">Coenzyme A biosynthesis</keyword>
<dbReference type="UniPathway" id="UPA00241">
    <property type="reaction ID" value="UER00356"/>
</dbReference>
<protein>
    <recommendedName>
        <fullName evidence="8 9">Dephospho-CoA kinase</fullName>
        <ecNumber evidence="8 9">2.7.1.24</ecNumber>
    </recommendedName>
    <alternativeName>
        <fullName evidence="8">Dephosphocoenzyme A kinase</fullName>
    </alternativeName>
</protein>
<dbReference type="Proteomes" id="UP000198929">
    <property type="component" value="Unassembled WGS sequence"/>
</dbReference>
<name>A0A1H9VCN2_9CORY</name>
<evidence type="ECO:0000256" key="6">
    <source>
        <dbReference type="ARBA" id="ARBA00022840"/>
    </source>
</evidence>
<keyword evidence="2 8" id="KW-0963">Cytoplasm</keyword>
<keyword evidence="5 8" id="KW-0418">Kinase</keyword>
<dbReference type="GO" id="GO:0015937">
    <property type="term" value="P:coenzyme A biosynthetic process"/>
    <property type="evidence" value="ECO:0007669"/>
    <property type="project" value="UniProtKB-UniRule"/>
</dbReference>
<comment type="pathway">
    <text evidence="8">Cofactor biosynthesis; coenzyme A biosynthesis; CoA from (R)-pantothenate: step 5/5.</text>
</comment>
<evidence type="ECO:0000313" key="10">
    <source>
        <dbReference type="EMBL" id="SES18977.1"/>
    </source>
</evidence>
<proteinExistence type="inferred from homology"/>
<dbReference type="InterPro" id="IPR001977">
    <property type="entry name" value="Depp_CoAkinase"/>
</dbReference>
<evidence type="ECO:0000256" key="4">
    <source>
        <dbReference type="ARBA" id="ARBA00022741"/>
    </source>
</evidence>
<evidence type="ECO:0000256" key="5">
    <source>
        <dbReference type="ARBA" id="ARBA00022777"/>
    </source>
</evidence>
<comment type="subcellular location">
    <subcellularLocation>
        <location evidence="8">Cytoplasm</location>
    </subcellularLocation>
</comment>
<evidence type="ECO:0000256" key="1">
    <source>
        <dbReference type="ARBA" id="ARBA00009018"/>
    </source>
</evidence>
<dbReference type="GO" id="GO:0005737">
    <property type="term" value="C:cytoplasm"/>
    <property type="evidence" value="ECO:0007669"/>
    <property type="project" value="UniProtKB-SubCell"/>
</dbReference>
<dbReference type="InterPro" id="IPR027417">
    <property type="entry name" value="P-loop_NTPase"/>
</dbReference>
<comment type="similarity">
    <text evidence="1 8">Belongs to the CoaE family.</text>
</comment>
<keyword evidence="3 8" id="KW-0808">Transferase</keyword>
<dbReference type="FunFam" id="3.40.50.300:FF:000991">
    <property type="entry name" value="Dephospho-CoA kinase"/>
    <property type="match status" value="1"/>
</dbReference>
<evidence type="ECO:0000256" key="9">
    <source>
        <dbReference type="NCBIfam" id="TIGR00152"/>
    </source>
</evidence>
<keyword evidence="6 8" id="KW-0067">ATP-binding</keyword>
<evidence type="ECO:0000256" key="8">
    <source>
        <dbReference type="HAMAP-Rule" id="MF_00376"/>
    </source>
</evidence>
<evidence type="ECO:0000256" key="3">
    <source>
        <dbReference type="ARBA" id="ARBA00022679"/>
    </source>
</evidence>
<dbReference type="CDD" id="cd02022">
    <property type="entry name" value="DPCK"/>
    <property type="match status" value="1"/>
</dbReference>
<keyword evidence="4 8" id="KW-0547">Nucleotide-binding</keyword>
<dbReference type="NCBIfam" id="TIGR00152">
    <property type="entry name" value="dephospho-CoA kinase"/>
    <property type="match status" value="1"/>
</dbReference>
<evidence type="ECO:0000256" key="7">
    <source>
        <dbReference type="ARBA" id="ARBA00022993"/>
    </source>
</evidence>
<dbReference type="AlphaFoldDB" id="A0A1H9VCN2"/>
<dbReference type="PROSITE" id="PS51219">
    <property type="entry name" value="DPCK"/>
    <property type="match status" value="1"/>
</dbReference>
<dbReference type="STRING" id="1121357.SAMN05661109_02158"/>
<dbReference type="GO" id="GO:0004140">
    <property type="term" value="F:dephospho-CoA kinase activity"/>
    <property type="evidence" value="ECO:0007669"/>
    <property type="project" value="UniProtKB-UniRule"/>
</dbReference>